<dbReference type="RefSeq" id="WP_050334728.1">
    <property type="nucleotide sequence ID" value="NZ_CP012195.1"/>
</dbReference>
<protein>
    <submittedName>
        <fullName evidence="1">Uncharacterized protein</fullName>
    </submittedName>
</protein>
<reference evidence="1 2" key="1">
    <citation type="journal article" date="2015" name="Genome Announc.">
        <title>Complete Genome Sequence of the Campylobacter ureolyticus Clinical Isolate RIGS 9880.</title>
        <authorList>
            <person name="Miller W.G."/>
            <person name="Yee E."/>
            <person name="On S.L."/>
            <person name="Andersen L.P."/>
            <person name="Bono J.L."/>
        </authorList>
    </citation>
    <scope>NUCLEOTIDE SEQUENCE [LARGE SCALE GENOMIC DNA]</scope>
    <source>
        <strain evidence="1 2">RIGS 9880</strain>
    </source>
</reference>
<sequence length="89" mass="10840">MSEKEKIEYLSKYIWYDKEYLIKNNPNKIIAYAMRYADIDDYAVILSLKERLKDVLNSAEAGWFDKKNWVFWHTFLKLDIKPFPTRNIK</sequence>
<dbReference type="AlphaFoldDB" id="A0AAU8UBK3"/>
<dbReference type="EMBL" id="CP012195">
    <property type="protein sequence ID" value="AKT90679.1"/>
    <property type="molecule type" value="Genomic_DNA"/>
</dbReference>
<dbReference type="KEGG" id="cure:CUREO_0820"/>
<organism evidence="1 2">
    <name type="scientific">Campylobacter ureolyticus RIGS 9880</name>
    <dbReference type="NCBI Taxonomy" id="1032069"/>
    <lineage>
        <taxon>Bacteria</taxon>
        <taxon>Pseudomonadati</taxon>
        <taxon>Campylobacterota</taxon>
        <taxon>Epsilonproteobacteria</taxon>
        <taxon>Campylobacterales</taxon>
        <taxon>Campylobacteraceae</taxon>
        <taxon>Campylobacter</taxon>
    </lineage>
</organism>
<dbReference type="Proteomes" id="UP000063971">
    <property type="component" value="Chromosome"/>
</dbReference>
<gene>
    <name evidence="1" type="ORF">CUREO_0820</name>
</gene>
<evidence type="ECO:0000313" key="2">
    <source>
        <dbReference type="Proteomes" id="UP000063971"/>
    </source>
</evidence>
<evidence type="ECO:0000313" key="1">
    <source>
        <dbReference type="EMBL" id="AKT90679.1"/>
    </source>
</evidence>
<proteinExistence type="predicted"/>
<name>A0AAU8UBK3_9BACT</name>
<accession>A0AAU8UBK3</accession>